<organism evidence="1 2">
    <name type="scientific">Candidatus Azambacteria bacterium RIFCSPLOWO2_01_FULL_46_25</name>
    <dbReference type="NCBI Taxonomy" id="1797298"/>
    <lineage>
        <taxon>Bacteria</taxon>
        <taxon>Candidatus Azamiibacteriota</taxon>
    </lineage>
</organism>
<proteinExistence type="predicted"/>
<name>A0A1F5BU74_9BACT</name>
<dbReference type="AlphaFoldDB" id="A0A1F5BU74"/>
<sequence length="148" mass="17395">MKRVLAAGGVFLTLAFLFWLAFVHYTENYQKGIQWNLLTGELSIDAKEGLRVTPPWVLVSRVDTRPVRVCITTAGRAFNCRLIQFVPEAWHEFVAVEGFRYWWWANRISFNFGYTEEYRGMKDLLRGYAYGVKQYSFVKTLKEYQEGE</sequence>
<dbReference type="Proteomes" id="UP000176650">
    <property type="component" value="Unassembled WGS sequence"/>
</dbReference>
<protein>
    <recommendedName>
        <fullName evidence="3">Band 7 domain-containing protein</fullName>
    </recommendedName>
</protein>
<evidence type="ECO:0000313" key="1">
    <source>
        <dbReference type="EMBL" id="OGD34160.1"/>
    </source>
</evidence>
<evidence type="ECO:0008006" key="3">
    <source>
        <dbReference type="Google" id="ProtNLM"/>
    </source>
</evidence>
<dbReference type="EMBL" id="MEYS01000002">
    <property type="protein sequence ID" value="OGD34160.1"/>
    <property type="molecule type" value="Genomic_DNA"/>
</dbReference>
<reference evidence="1 2" key="1">
    <citation type="journal article" date="2016" name="Nat. Commun.">
        <title>Thousands of microbial genomes shed light on interconnected biogeochemical processes in an aquifer system.</title>
        <authorList>
            <person name="Anantharaman K."/>
            <person name="Brown C.T."/>
            <person name="Hug L.A."/>
            <person name="Sharon I."/>
            <person name="Castelle C.J."/>
            <person name="Probst A.J."/>
            <person name="Thomas B.C."/>
            <person name="Singh A."/>
            <person name="Wilkins M.J."/>
            <person name="Karaoz U."/>
            <person name="Brodie E.L."/>
            <person name="Williams K.H."/>
            <person name="Hubbard S.S."/>
            <person name="Banfield J.F."/>
        </authorList>
    </citation>
    <scope>NUCLEOTIDE SEQUENCE [LARGE SCALE GENOMIC DNA]</scope>
</reference>
<gene>
    <name evidence="1" type="ORF">A2988_01635</name>
</gene>
<comment type="caution">
    <text evidence="1">The sequence shown here is derived from an EMBL/GenBank/DDBJ whole genome shotgun (WGS) entry which is preliminary data.</text>
</comment>
<evidence type="ECO:0000313" key="2">
    <source>
        <dbReference type="Proteomes" id="UP000176650"/>
    </source>
</evidence>
<accession>A0A1F5BU74</accession>